<accession>A0AAD5QYG3</accession>
<dbReference type="AlphaFoldDB" id="A0AAD5QYG3"/>
<dbReference type="EMBL" id="JAHQIW010005480">
    <property type="protein sequence ID" value="KAJ1366146.1"/>
    <property type="molecule type" value="Genomic_DNA"/>
</dbReference>
<sequence>MRYNEYRSDSSLLSLTDKKWLPFANKMQGQAIIRSRSSCLSKQKNDAQLSNAAQKEQVDDILFGDYSITLKAPGVFN</sequence>
<gene>
    <name evidence="1" type="ORF">KIN20_026746</name>
</gene>
<evidence type="ECO:0000313" key="1">
    <source>
        <dbReference type="EMBL" id="KAJ1366146.1"/>
    </source>
</evidence>
<reference evidence="1" key="1">
    <citation type="submission" date="2021-06" db="EMBL/GenBank/DDBJ databases">
        <title>Parelaphostrongylus tenuis whole genome reference sequence.</title>
        <authorList>
            <person name="Garwood T.J."/>
            <person name="Larsen P.A."/>
            <person name="Fountain-Jones N.M."/>
            <person name="Garbe J.R."/>
            <person name="Macchietto M.G."/>
            <person name="Kania S.A."/>
            <person name="Gerhold R.W."/>
            <person name="Richards J.E."/>
            <person name="Wolf T.M."/>
        </authorList>
    </citation>
    <scope>NUCLEOTIDE SEQUENCE</scope>
    <source>
        <strain evidence="1">MNPRO001-30</strain>
        <tissue evidence="1">Meninges</tissue>
    </source>
</reference>
<keyword evidence="2" id="KW-1185">Reference proteome</keyword>
<proteinExistence type="predicted"/>
<organism evidence="1 2">
    <name type="scientific">Parelaphostrongylus tenuis</name>
    <name type="common">Meningeal worm</name>
    <dbReference type="NCBI Taxonomy" id="148309"/>
    <lineage>
        <taxon>Eukaryota</taxon>
        <taxon>Metazoa</taxon>
        <taxon>Ecdysozoa</taxon>
        <taxon>Nematoda</taxon>
        <taxon>Chromadorea</taxon>
        <taxon>Rhabditida</taxon>
        <taxon>Rhabditina</taxon>
        <taxon>Rhabditomorpha</taxon>
        <taxon>Strongyloidea</taxon>
        <taxon>Metastrongylidae</taxon>
        <taxon>Parelaphostrongylus</taxon>
    </lineage>
</organism>
<comment type="caution">
    <text evidence="1">The sequence shown here is derived from an EMBL/GenBank/DDBJ whole genome shotgun (WGS) entry which is preliminary data.</text>
</comment>
<name>A0AAD5QYG3_PARTN</name>
<dbReference type="Proteomes" id="UP001196413">
    <property type="component" value="Unassembled WGS sequence"/>
</dbReference>
<protein>
    <submittedName>
        <fullName evidence="1">Uncharacterized protein</fullName>
    </submittedName>
</protein>
<evidence type="ECO:0000313" key="2">
    <source>
        <dbReference type="Proteomes" id="UP001196413"/>
    </source>
</evidence>